<dbReference type="EMBL" id="JACHMY010000001">
    <property type="protein sequence ID" value="MBB5840596.1"/>
    <property type="molecule type" value="Genomic_DNA"/>
</dbReference>
<name>A0A7W9JEC0_9ACTN</name>
<evidence type="ECO:0000313" key="3">
    <source>
        <dbReference type="Proteomes" id="UP000549971"/>
    </source>
</evidence>
<proteinExistence type="predicted"/>
<gene>
    <name evidence="2" type="ORF">HDA39_007330</name>
</gene>
<accession>A0A7W9JEC0</accession>
<organism evidence="2 3">
    <name type="scientific">Kribbella italica</name>
    <dbReference type="NCBI Taxonomy" id="1540520"/>
    <lineage>
        <taxon>Bacteria</taxon>
        <taxon>Bacillati</taxon>
        <taxon>Actinomycetota</taxon>
        <taxon>Actinomycetes</taxon>
        <taxon>Propionibacteriales</taxon>
        <taxon>Kribbellaceae</taxon>
        <taxon>Kribbella</taxon>
    </lineage>
</organism>
<feature type="region of interest" description="Disordered" evidence="1">
    <location>
        <begin position="90"/>
        <end position="130"/>
    </location>
</feature>
<dbReference type="RefSeq" id="WP_184803063.1">
    <property type="nucleotide sequence ID" value="NZ_JACHMY010000001.1"/>
</dbReference>
<evidence type="ECO:0000256" key="1">
    <source>
        <dbReference type="SAM" id="MobiDB-lite"/>
    </source>
</evidence>
<dbReference type="Proteomes" id="UP000549971">
    <property type="component" value="Unassembled WGS sequence"/>
</dbReference>
<dbReference type="AlphaFoldDB" id="A0A7W9JEC0"/>
<keyword evidence="3" id="KW-1185">Reference proteome</keyword>
<sequence>MGGSERVAALKRARQRQARIEAATGRAVRAGIALERAKRSRELAIERHDEKVAASEAASVREAVELSKVCGSTEAAAEILGLPVKEMRRLIRSDEPSPHTPARQARVLRRSRGQSADSEQGGEDEQRVGP</sequence>
<reference evidence="2 3" key="1">
    <citation type="submission" date="2020-08" db="EMBL/GenBank/DDBJ databases">
        <title>Sequencing the genomes of 1000 actinobacteria strains.</title>
        <authorList>
            <person name="Klenk H.-P."/>
        </authorList>
    </citation>
    <scope>NUCLEOTIDE SEQUENCE [LARGE SCALE GENOMIC DNA]</scope>
    <source>
        <strain evidence="2 3">DSM 28967</strain>
    </source>
</reference>
<evidence type="ECO:0000313" key="2">
    <source>
        <dbReference type="EMBL" id="MBB5840596.1"/>
    </source>
</evidence>
<comment type="caution">
    <text evidence="2">The sequence shown here is derived from an EMBL/GenBank/DDBJ whole genome shotgun (WGS) entry which is preliminary data.</text>
</comment>
<protein>
    <submittedName>
        <fullName evidence="2">Uncharacterized protein</fullName>
    </submittedName>
</protein>